<gene>
    <name evidence="2" type="ORF">jhhlp_004824</name>
</gene>
<dbReference type="AlphaFoldDB" id="A0A2N3N8K0"/>
<feature type="signal peptide" evidence="1">
    <location>
        <begin position="1"/>
        <end position="19"/>
    </location>
</feature>
<proteinExistence type="predicted"/>
<sequence>MRTSYVASLISIVIGLAIAVPVQDAPAGIVDDDYEGIVRVEADGSLTPVASQVVSDEGLEKRAGNVVRGYLWTANCNGEHWEWFGNGCFSYRSNGVVKDMYSVLAKGQNCKLEFFENGQCAFLWGGSTSGSNICGYYGNNEAFQSIRVNCD</sequence>
<keyword evidence="1" id="KW-0732">Signal</keyword>
<dbReference type="OrthoDB" id="10424162at2759"/>
<dbReference type="Proteomes" id="UP000233524">
    <property type="component" value="Unassembled WGS sequence"/>
</dbReference>
<feature type="chain" id="PRO_5014878351" description="Cyanovirin-N domain-containing protein" evidence="1">
    <location>
        <begin position="20"/>
        <end position="151"/>
    </location>
</feature>
<evidence type="ECO:0000313" key="3">
    <source>
        <dbReference type="Proteomes" id="UP000233524"/>
    </source>
</evidence>
<accession>A0A2N3N8K0</accession>
<organism evidence="2 3">
    <name type="scientific">Lomentospora prolificans</name>
    <dbReference type="NCBI Taxonomy" id="41688"/>
    <lineage>
        <taxon>Eukaryota</taxon>
        <taxon>Fungi</taxon>
        <taxon>Dikarya</taxon>
        <taxon>Ascomycota</taxon>
        <taxon>Pezizomycotina</taxon>
        <taxon>Sordariomycetes</taxon>
        <taxon>Hypocreomycetidae</taxon>
        <taxon>Microascales</taxon>
        <taxon>Microascaceae</taxon>
        <taxon>Lomentospora</taxon>
    </lineage>
</organism>
<dbReference type="InParanoid" id="A0A2N3N8K0"/>
<name>A0A2N3N8K0_9PEZI</name>
<evidence type="ECO:0008006" key="4">
    <source>
        <dbReference type="Google" id="ProtNLM"/>
    </source>
</evidence>
<dbReference type="EMBL" id="NLAX01000094">
    <property type="protein sequence ID" value="PKS08771.1"/>
    <property type="molecule type" value="Genomic_DNA"/>
</dbReference>
<comment type="caution">
    <text evidence="2">The sequence shown here is derived from an EMBL/GenBank/DDBJ whole genome shotgun (WGS) entry which is preliminary data.</text>
</comment>
<reference evidence="2 3" key="1">
    <citation type="journal article" date="2017" name="G3 (Bethesda)">
        <title>First Draft Genome Sequence of the Pathogenic Fungus Lomentospora prolificans (Formerly Scedosporium prolificans).</title>
        <authorList>
            <person name="Luo R."/>
            <person name="Zimin A."/>
            <person name="Workman R."/>
            <person name="Fan Y."/>
            <person name="Pertea G."/>
            <person name="Grossman N."/>
            <person name="Wear M.P."/>
            <person name="Jia B."/>
            <person name="Miller H."/>
            <person name="Casadevall A."/>
            <person name="Timp W."/>
            <person name="Zhang S.X."/>
            <person name="Salzberg S.L."/>
        </authorList>
    </citation>
    <scope>NUCLEOTIDE SEQUENCE [LARGE SCALE GENOMIC DNA]</scope>
    <source>
        <strain evidence="2 3">JHH-5317</strain>
    </source>
</reference>
<protein>
    <recommendedName>
        <fullName evidence="4">Cyanovirin-N domain-containing protein</fullName>
    </recommendedName>
</protein>
<keyword evidence="3" id="KW-1185">Reference proteome</keyword>
<evidence type="ECO:0000256" key="1">
    <source>
        <dbReference type="SAM" id="SignalP"/>
    </source>
</evidence>
<dbReference type="VEuPathDB" id="FungiDB:jhhlp_004824"/>
<evidence type="ECO:0000313" key="2">
    <source>
        <dbReference type="EMBL" id="PKS08771.1"/>
    </source>
</evidence>